<evidence type="ECO:0000256" key="1">
    <source>
        <dbReference type="ARBA" id="ARBA00001974"/>
    </source>
</evidence>
<dbReference type="Gene3D" id="3.50.50.60">
    <property type="entry name" value="FAD/NAD(P)-binding domain"/>
    <property type="match status" value="2"/>
</dbReference>
<keyword evidence="6" id="KW-0560">Oxidoreductase</keyword>
<evidence type="ECO:0000313" key="6">
    <source>
        <dbReference type="EMBL" id="MEJ8671755.1"/>
    </source>
</evidence>
<feature type="domain" description="FAD-binding" evidence="5">
    <location>
        <begin position="17"/>
        <end position="243"/>
    </location>
</feature>
<keyword evidence="6" id="KW-0503">Monooxygenase</keyword>
<evidence type="ECO:0000256" key="4">
    <source>
        <dbReference type="SAM" id="MobiDB-lite"/>
    </source>
</evidence>
<dbReference type="InterPro" id="IPR050641">
    <property type="entry name" value="RIFMO-like"/>
</dbReference>
<name>A0ABU8UU46_9ACTN</name>
<organism evidence="6 7">
    <name type="scientific">Streptomyces machairae</name>
    <dbReference type="NCBI Taxonomy" id="3134109"/>
    <lineage>
        <taxon>Bacteria</taxon>
        <taxon>Bacillati</taxon>
        <taxon>Actinomycetota</taxon>
        <taxon>Actinomycetes</taxon>
        <taxon>Kitasatosporales</taxon>
        <taxon>Streptomycetaceae</taxon>
        <taxon>Streptomyces</taxon>
    </lineage>
</organism>
<dbReference type="PANTHER" id="PTHR43004:SF19">
    <property type="entry name" value="BINDING MONOOXYGENASE, PUTATIVE (JCVI)-RELATED"/>
    <property type="match status" value="1"/>
</dbReference>
<accession>A0ABU8UU46</accession>
<keyword evidence="7" id="KW-1185">Reference proteome</keyword>
<dbReference type="InterPro" id="IPR002938">
    <property type="entry name" value="FAD-bd"/>
</dbReference>
<evidence type="ECO:0000313" key="7">
    <source>
        <dbReference type="Proteomes" id="UP001376459"/>
    </source>
</evidence>
<comment type="cofactor">
    <cofactor evidence="1">
        <name>FAD</name>
        <dbReference type="ChEBI" id="CHEBI:57692"/>
    </cofactor>
</comment>
<dbReference type="PRINTS" id="PR00420">
    <property type="entry name" value="RNGMNOXGNASE"/>
</dbReference>
<keyword evidence="3" id="KW-0274">FAD</keyword>
<evidence type="ECO:0000259" key="5">
    <source>
        <dbReference type="Pfam" id="PF01494"/>
    </source>
</evidence>
<keyword evidence="2" id="KW-0285">Flavoprotein</keyword>
<reference evidence="6 7" key="1">
    <citation type="submission" date="2024-03" db="EMBL/GenBank/DDBJ databases">
        <title>Novel Streptomyces species of biotechnological and ecological value are a feature of Machair soil.</title>
        <authorList>
            <person name="Prole J.R."/>
            <person name="Goodfellow M."/>
            <person name="Allenby N."/>
            <person name="Ward A.C."/>
        </authorList>
    </citation>
    <scope>NUCLEOTIDE SEQUENCE [LARGE SCALE GENOMIC DNA]</scope>
    <source>
        <strain evidence="6 7">MS1.AVA.1</strain>
    </source>
</reference>
<feature type="compositionally biased region" description="Low complexity" evidence="4">
    <location>
        <begin position="268"/>
        <end position="278"/>
    </location>
</feature>
<evidence type="ECO:0000256" key="2">
    <source>
        <dbReference type="ARBA" id="ARBA00022630"/>
    </source>
</evidence>
<proteinExistence type="predicted"/>
<feature type="compositionally biased region" description="Low complexity" evidence="4">
    <location>
        <begin position="367"/>
        <end position="382"/>
    </location>
</feature>
<dbReference type="InterPro" id="IPR036188">
    <property type="entry name" value="FAD/NAD-bd_sf"/>
</dbReference>
<dbReference type="Proteomes" id="UP001376459">
    <property type="component" value="Unassembled WGS sequence"/>
</dbReference>
<gene>
    <name evidence="6" type="ORF">WKI71_35705</name>
</gene>
<protein>
    <submittedName>
        <fullName evidence="6">FAD-dependent monooxygenase</fullName>
    </submittedName>
</protein>
<dbReference type="SUPFAM" id="SSF51905">
    <property type="entry name" value="FAD/NAD(P)-binding domain"/>
    <property type="match status" value="1"/>
</dbReference>
<sequence>MRLSLHLTRRTVSVPLFDIGVTDTPYPFLLFLSQAETESVLAEHLAAGEVPVERGTELVGLERQGSHVVCRLRGRDGTEEAVTARYVVGCDGAHSTVRAEAGIGFEGYSYPHTYLLADLEVDGLEPGSVHSYMTGGGMVFFFPLVTPASWRMLAVRPADAPDGEVTVPLLQRIAERYGAQGLVLRDPVWMTDFRLHNRGAAHYRSGPVFLAGDAAHIHSPAGAQGMNTGIQDALNLGWKLALGCRAPHRRSCWRRTRASVPRSAATYGGSPTARSSSAPAPPRPALRPRATRPAPGPVGGARDDAPPPGLPYRLRTRHPLPPQPRLDDGHPIAPPRTTRRGPPARPAARAPGPRRRTRLASAPDRTPAPLAGPAARPAAGRPGPDLITVHRLADRSPWPGVAQALVRPDGHVGYVARGAGLEGLHAYAARWLPIATA</sequence>
<dbReference type="Pfam" id="PF01494">
    <property type="entry name" value="FAD_binding_3"/>
    <property type="match status" value="1"/>
</dbReference>
<dbReference type="GO" id="GO:0004497">
    <property type="term" value="F:monooxygenase activity"/>
    <property type="evidence" value="ECO:0007669"/>
    <property type="project" value="UniProtKB-KW"/>
</dbReference>
<evidence type="ECO:0000256" key="3">
    <source>
        <dbReference type="ARBA" id="ARBA00022827"/>
    </source>
</evidence>
<feature type="region of interest" description="Disordered" evidence="4">
    <location>
        <begin position="251"/>
        <end position="382"/>
    </location>
</feature>
<dbReference type="Gene3D" id="3.40.30.120">
    <property type="match status" value="1"/>
</dbReference>
<comment type="caution">
    <text evidence="6">The sequence shown here is derived from an EMBL/GenBank/DDBJ whole genome shotgun (WGS) entry which is preliminary data.</text>
</comment>
<dbReference type="EMBL" id="JBBKAK010000001">
    <property type="protein sequence ID" value="MEJ8671755.1"/>
    <property type="molecule type" value="Genomic_DNA"/>
</dbReference>
<dbReference type="PANTHER" id="PTHR43004">
    <property type="entry name" value="TRK SYSTEM POTASSIUM UPTAKE PROTEIN"/>
    <property type="match status" value="1"/>
</dbReference>